<dbReference type="EMBL" id="CBSZ010000043">
    <property type="protein sequence ID" value="CDH22820.1"/>
    <property type="molecule type" value="Genomic_DNA"/>
</dbReference>
<dbReference type="AlphaFoldDB" id="A0A077PEP8"/>
<dbReference type="Gene3D" id="3.40.50.720">
    <property type="entry name" value="NAD(P)-binding Rossmann-like Domain"/>
    <property type="match status" value="1"/>
</dbReference>
<dbReference type="SUPFAM" id="SSF51735">
    <property type="entry name" value="NAD(P)-binding Rossmann-fold domains"/>
    <property type="match status" value="1"/>
</dbReference>
<dbReference type="InterPro" id="IPR005097">
    <property type="entry name" value="Sacchrp_dh_NADP-bd"/>
</dbReference>
<name>A0A077PEP8_XENBV</name>
<dbReference type="PANTHER" id="PTHR43781:SF1">
    <property type="entry name" value="SACCHAROPINE DEHYDROGENASE"/>
    <property type="match status" value="1"/>
</dbReference>
<dbReference type="Pfam" id="PF03435">
    <property type="entry name" value="Sacchrp_dh_NADP"/>
    <property type="match status" value="1"/>
</dbReference>
<dbReference type="PANTHER" id="PTHR43781">
    <property type="entry name" value="SACCHAROPINE DEHYDROGENASE"/>
    <property type="match status" value="1"/>
</dbReference>
<sequence length="360" mass="39503">MTTRKSVLVIGGQGAVGRAAVDVLSLLGYWVMIAGRTERPEYHDYYQLDLFDRTALAHCCQQADLVLNTAGPASLIEDVIAETALNAGVHYVDVAGDPAVEKKILQQIATRQESCRSACVLGAGFIPGLAGMLPLYAAEYLQPVSKIRLYTGGIEAFTATSAQDFFASQQPEREQGKTGYILSGGQLIRAGVEKNKSISTAERMFDALPYFSFEQEKVAQKLSLSHLAAYNLLADRTLLLTAPANQADAIQRLITLSRQLVEKEGEQQHLLMEAHGLLAGQPTMLRLQIRFNNSYQLTGSIAALAAHQVLKQPVTGLYWLPDIINIRTLLTQLDELSLFSRFSSDFLPDDEIVLFQEGEI</sequence>
<gene>
    <name evidence="2" type="primary">fabG</name>
    <name evidence="2" type="ORF">XBKB1_1370006</name>
</gene>
<dbReference type="InterPro" id="IPR036291">
    <property type="entry name" value="NAD(P)-bd_dom_sf"/>
</dbReference>
<proteinExistence type="predicted"/>
<protein>
    <submittedName>
        <fullName evidence="2">Dehydrogenases with different specificities (Related to short-chain alcohol dehydrogenases)</fullName>
    </submittedName>
</protein>
<dbReference type="HOGENOM" id="CLU_044850_0_0_6"/>
<evidence type="ECO:0000259" key="1">
    <source>
        <dbReference type="Pfam" id="PF03435"/>
    </source>
</evidence>
<evidence type="ECO:0000313" key="2">
    <source>
        <dbReference type="EMBL" id="CDH22820.1"/>
    </source>
</evidence>
<dbReference type="RefSeq" id="WP_038195087.1">
    <property type="nucleotide sequence ID" value="NZ_CAWLXS010000134.1"/>
</dbReference>
<comment type="caution">
    <text evidence="2">The sequence shown here is derived from an EMBL/GenBank/DDBJ whole genome shotgun (WGS) entry which is preliminary data.</text>
</comment>
<reference evidence="2" key="1">
    <citation type="submission" date="2013-07" db="EMBL/GenBank/DDBJ databases">
        <title>Sub-species coevolution in mutualistic symbiosis.</title>
        <authorList>
            <person name="Murfin K."/>
            <person name="Klassen J."/>
            <person name="Lee M."/>
            <person name="Forst S."/>
            <person name="Stock P."/>
            <person name="Goodrich-Blair H."/>
        </authorList>
    </citation>
    <scope>NUCLEOTIDE SEQUENCE [LARGE SCALE GENOMIC DNA]</scope>
    <source>
        <strain evidence="2">Kraussei Becker Underwood</strain>
    </source>
</reference>
<organism evidence="2">
    <name type="scientific">Xenorhabdus bovienii str. kraussei Becker Underwood</name>
    <dbReference type="NCBI Taxonomy" id="1398204"/>
    <lineage>
        <taxon>Bacteria</taxon>
        <taxon>Pseudomonadati</taxon>
        <taxon>Pseudomonadota</taxon>
        <taxon>Gammaproteobacteria</taxon>
        <taxon>Enterobacterales</taxon>
        <taxon>Morganellaceae</taxon>
        <taxon>Xenorhabdus</taxon>
    </lineage>
</organism>
<dbReference type="Proteomes" id="UP000028493">
    <property type="component" value="Unassembled WGS sequence"/>
</dbReference>
<feature type="domain" description="Saccharopine dehydrogenase NADP binding" evidence="1">
    <location>
        <begin position="7"/>
        <end position="96"/>
    </location>
</feature>
<accession>A0A077PEP8</accession>